<dbReference type="Gene3D" id="1.10.10.60">
    <property type="entry name" value="Homeodomain-like"/>
    <property type="match status" value="1"/>
</dbReference>
<name>A0A1M7YKM3_9BACT</name>
<evidence type="ECO:0000259" key="1">
    <source>
        <dbReference type="SMART" id="SM00857"/>
    </source>
</evidence>
<dbReference type="RefSeq" id="WP_073616750.1">
    <property type="nucleotide sequence ID" value="NZ_FRFE01000048.1"/>
</dbReference>
<dbReference type="Proteomes" id="UP000184603">
    <property type="component" value="Unassembled WGS sequence"/>
</dbReference>
<protein>
    <submittedName>
        <fullName evidence="2">Site-specific DNA recombinase</fullName>
    </submittedName>
</protein>
<organism evidence="2 3">
    <name type="scientific">Desulfopila aestuarii DSM 18488</name>
    <dbReference type="NCBI Taxonomy" id="1121416"/>
    <lineage>
        <taxon>Bacteria</taxon>
        <taxon>Pseudomonadati</taxon>
        <taxon>Thermodesulfobacteriota</taxon>
        <taxon>Desulfobulbia</taxon>
        <taxon>Desulfobulbales</taxon>
        <taxon>Desulfocapsaceae</taxon>
        <taxon>Desulfopila</taxon>
    </lineage>
</organism>
<dbReference type="EMBL" id="FRFE01000048">
    <property type="protein sequence ID" value="SHO53161.1"/>
    <property type="molecule type" value="Genomic_DNA"/>
</dbReference>
<dbReference type="InterPro" id="IPR036162">
    <property type="entry name" value="Resolvase-like_N_sf"/>
</dbReference>
<dbReference type="GO" id="GO:0003677">
    <property type="term" value="F:DNA binding"/>
    <property type="evidence" value="ECO:0007669"/>
    <property type="project" value="InterPro"/>
</dbReference>
<gene>
    <name evidence="2" type="ORF">SAMN02745220_04971</name>
</gene>
<keyword evidence="3" id="KW-1185">Reference proteome</keyword>
<feature type="domain" description="Resolvase/invertase-type recombinase catalytic" evidence="1">
    <location>
        <begin position="7"/>
        <end position="158"/>
    </location>
</feature>
<dbReference type="CDD" id="cd00338">
    <property type="entry name" value="Ser_Recombinase"/>
    <property type="match status" value="1"/>
</dbReference>
<dbReference type="SMART" id="SM00857">
    <property type="entry name" value="Resolvase"/>
    <property type="match status" value="1"/>
</dbReference>
<dbReference type="InterPro" id="IPR025827">
    <property type="entry name" value="Zn_ribbon_recom_dom"/>
</dbReference>
<dbReference type="InterPro" id="IPR050639">
    <property type="entry name" value="SSR_resolvase"/>
</dbReference>
<dbReference type="Gene3D" id="3.40.50.1390">
    <property type="entry name" value="Resolvase, N-terminal catalytic domain"/>
    <property type="match status" value="1"/>
</dbReference>
<dbReference type="Pfam" id="PF13408">
    <property type="entry name" value="Zn_ribbon_recom"/>
    <property type="match status" value="1"/>
</dbReference>
<evidence type="ECO:0000313" key="3">
    <source>
        <dbReference type="Proteomes" id="UP000184603"/>
    </source>
</evidence>
<evidence type="ECO:0000313" key="2">
    <source>
        <dbReference type="EMBL" id="SHO53161.1"/>
    </source>
</evidence>
<dbReference type="STRING" id="1121416.SAMN02745220_04971"/>
<dbReference type="OrthoDB" id="5414062at2"/>
<dbReference type="PANTHER" id="PTHR30461:SF23">
    <property type="entry name" value="DNA RECOMBINASE-RELATED"/>
    <property type="match status" value="1"/>
</dbReference>
<dbReference type="SUPFAM" id="SSF53041">
    <property type="entry name" value="Resolvase-like"/>
    <property type="match status" value="1"/>
</dbReference>
<dbReference type="GO" id="GO:0000150">
    <property type="term" value="F:DNA strand exchange activity"/>
    <property type="evidence" value="ECO:0007669"/>
    <property type="project" value="InterPro"/>
</dbReference>
<dbReference type="PANTHER" id="PTHR30461">
    <property type="entry name" value="DNA-INVERTASE FROM LAMBDOID PROPHAGE"/>
    <property type="match status" value="1"/>
</dbReference>
<dbReference type="InterPro" id="IPR006119">
    <property type="entry name" value="Resolv_N"/>
</dbReference>
<accession>A0A1M7YKM3</accession>
<dbReference type="Pfam" id="PF00239">
    <property type="entry name" value="Resolvase"/>
    <property type="match status" value="1"/>
</dbReference>
<dbReference type="AlphaFoldDB" id="A0A1M7YKM3"/>
<proteinExistence type="predicted"/>
<sequence length="545" mass="62641">MGKTIRFAPLIRVSTEKQEEQGSSLQTQKEVILKAISTIGGYVPDNCWKYTGQEHATPDFEKQMFTQLLSDASENLFDAVIVYDPSRWSRDNRHSKEGLKILKENGIRFFCGTTEYDLFDPQATLFLGMSTEMNEYFALEQARKSLLSRIARAKNNIPSTGRLPYGRIFDKKTRKWSIDTENQKKITWAAEQYLQGKSMSEIADTLGMNHSSLWNILKNRSGTEWVIEFNNKRLNISETVTLEIPPLLPQEIINAIWQKSDSNKTFEHGHIKNKYLFSRMIFCAECGYAMFGQTNQSGRRYYRHARKRKKECNHGGIYVSADVIEEAVFIKLFALCGDKPKIEQAVKTSSEKYGDHNKLIEEQKILSKELKAIANQKSNLINAVARGDINSDDIKEKMDSLKKQEARLETLIGLNKEKVRSAPSPKEIKQRSEWVKKVILKAAKNTYGRAEHYLKMTWEDKRRLSELIFSGVDLDGERAGVYLKKDENGNLSYEAHGIINAQIHGKLPISKFEIMELLQIDSDDLASQQDLFSKCDAYYCFCFYQ</sequence>
<reference evidence="2 3" key="1">
    <citation type="submission" date="2016-12" db="EMBL/GenBank/DDBJ databases">
        <authorList>
            <person name="Song W.-J."/>
            <person name="Kurnit D.M."/>
        </authorList>
    </citation>
    <scope>NUCLEOTIDE SEQUENCE [LARGE SCALE GENOMIC DNA]</scope>
    <source>
        <strain evidence="2 3">DSM 18488</strain>
    </source>
</reference>